<keyword evidence="2" id="KW-1185">Reference proteome</keyword>
<reference evidence="2" key="1">
    <citation type="submission" date="2017-04" db="EMBL/GenBank/DDBJ databases">
        <title>Genome evolution of the luminous symbionts of deep sea anglerfish.</title>
        <authorList>
            <person name="Hendry T.A."/>
        </authorList>
    </citation>
    <scope>NUCLEOTIDE SEQUENCE [LARGE SCALE GENOMIC DNA]</scope>
</reference>
<dbReference type="OrthoDB" id="7567258at2"/>
<dbReference type="RefSeq" id="WP_146679004.1">
    <property type="nucleotide sequence ID" value="NZ_CAWNJE010000035.1"/>
</dbReference>
<proteinExistence type="predicted"/>
<organism evidence="1 2">
    <name type="scientific">Candidatus Enterovibrio escicola</name>
    <dbReference type="NCBI Taxonomy" id="1927127"/>
    <lineage>
        <taxon>Bacteria</taxon>
        <taxon>Pseudomonadati</taxon>
        <taxon>Pseudomonadota</taxon>
        <taxon>Gammaproteobacteria</taxon>
        <taxon>Vibrionales</taxon>
        <taxon>Vibrionaceae</taxon>
        <taxon>Enterovibrio</taxon>
    </lineage>
</organism>
<dbReference type="AlphaFoldDB" id="A0A2A5T7F7"/>
<name>A0A2A5T7F7_9GAMM</name>
<dbReference type="Proteomes" id="UP000219020">
    <property type="component" value="Unassembled WGS sequence"/>
</dbReference>
<gene>
    <name evidence="1" type="ORF">BTN49_0255</name>
</gene>
<evidence type="ECO:0000313" key="2">
    <source>
        <dbReference type="Proteomes" id="UP000219020"/>
    </source>
</evidence>
<comment type="caution">
    <text evidence="1">The sequence shown here is derived from an EMBL/GenBank/DDBJ whole genome shotgun (WGS) entry which is preliminary data.</text>
</comment>
<sequence>MIAGIAGDLVDAMMSYSKRISYVEFFEEVTGRNPLKYVFRWRGMELVRISHPKHGVFFDLFVSDSGN</sequence>
<dbReference type="EMBL" id="NBYY01000006">
    <property type="protein sequence ID" value="PCS24062.1"/>
    <property type="molecule type" value="Genomic_DNA"/>
</dbReference>
<accession>A0A2A5T7F7</accession>
<protein>
    <submittedName>
        <fullName evidence="1">Uncharacterized protein</fullName>
    </submittedName>
</protein>
<evidence type="ECO:0000313" key="1">
    <source>
        <dbReference type="EMBL" id="PCS24062.1"/>
    </source>
</evidence>
<dbReference type="GeneID" id="66952780"/>